<keyword evidence="3" id="KW-1185">Reference proteome</keyword>
<name>A0A9W8WPN6_9PLEO</name>
<gene>
    <name evidence="2" type="ORF">N0V87_010236</name>
</gene>
<proteinExistence type="predicted"/>
<protein>
    <submittedName>
        <fullName evidence="2">Uncharacterized protein</fullName>
    </submittedName>
</protein>
<comment type="caution">
    <text evidence="2">The sequence shown here is derived from an EMBL/GenBank/DDBJ whole genome shotgun (WGS) entry which is preliminary data.</text>
</comment>
<dbReference type="Proteomes" id="UP001140562">
    <property type="component" value="Unassembled WGS sequence"/>
</dbReference>
<dbReference type="EMBL" id="JAPEUV010000220">
    <property type="protein sequence ID" value="KAJ4330168.1"/>
    <property type="molecule type" value="Genomic_DNA"/>
</dbReference>
<accession>A0A9W8WPN6</accession>
<feature type="region of interest" description="Disordered" evidence="1">
    <location>
        <begin position="1"/>
        <end position="24"/>
    </location>
</feature>
<evidence type="ECO:0000256" key="1">
    <source>
        <dbReference type="SAM" id="MobiDB-lite"/>
    </source>
</evidence>
<organism evidence="2 3">
    <name type="scientific">Didymella glomerata</name>
    <dbReference type="NCBI Taxonomy" id="749621"/>
    <lineage>
        <taxon>Eukaryota</taxon>
        <taxon>Fungi</taxon>
        <taxon>Dikarya</taxon>
        <taxon>Ascomycota</taxon>
        <taxon>Pezizomycotina</taxon>
        <taxon>Dothideomycetes</taxon>
        <taxon>Pleosporomycetidae</taxon>
        <taxon>Pleosporales</taxon>
        <taxon>Pleosporineae</taxon>
        <taxon>Didymellaceae</taxon>
        <taxon>Didymella</taxon>
    </lineage>
</organism>
<dbReference type="AlphaFoldDB" id="A0A9W8WPN6"/>
<evidence type="ECO:0000313" key="3">
    <source>
        <dbReference type="Proteomes" id="UP001140562"/>
    </source>
</evidence>
<evidence type="ECO:0000313" key="2">
    <source>
        <dbReference type="EMBL" id="KAJ4330168.1"/>
    </source>
</evidence>
<reference evidence="2" key="1">
    <citation type="submission" date="2022-10" db="EMBL/GenBank/DDBJ databases">
        <title>Tapping the CABI collections for fungal endophytes: first genome assemblies for Collariella, Neodidymelliopsis, Ascochyta clinopodiicola, Didymella pomorum, Didymosphaeria variabile, Neocosmospora piperis and Neocucurbitaria cava.</title>
        <authorList>
            <person name="Hill R."/>
        </authorList>
    </citation>
    <scope>NUCLEOTIDE SEQUENCE</scope>
    <source>
        <strain evidence="2">IMI 360193</strain>
    </source>
</reference>
<sequence length="88" mass="10100">MSKRLTPAPTNPTPASKYSKAAARKTELEQQIAAKRQEIERIRLRTAVWDLDVTCTAEYDAEYKSLVKQTINPAKKYIHHLVQTTQEE</sequence>